<evidence type="ECO:0000313" key="2">
    <source>
        <dbReference type="Proteomes" id="UP000236370"/>
    </source>
</evidence>
<name>A0A2J8LU38_PANTR</name>
<organism evidence="1 2">
    <name type="scientific">Pan troglodytes</name>
    <name type="common">Chimpanzee</name>
    <dbReference type="NCBI Taxonomy" id="9598"/>
    <lineage>
        <taxon>Eukaryota</taxon>
        <taxon>Metazoa</taxon>
        <taxon>Chordata</taxon>
        <taxon>Craniata</taxon>
        <taxon>Vertebrata</taxon>
        <taxon>Euteleostomi</taxon>
        <taxon>Mammalia</taxon>
        <taxon>Eutheria</taxon>
        <taxon>Euarchontoglires</taxon>
        <taxon>Primates</taxon>
        <taxon>Haplorrhini</taxon>
        <taxon>Catarrhini</taxon>
        <taxon>Hominidae</taxon>
        <taxon>Pan</taxon>
    </lineage>
</organism>
<gene>
    <name evidence="1" type="ORF">CK820_G0026202</name>
</gene>
<sequence length="39" mass="4329">MLRTCWSHSHWDPFSSGSVTAMWATHSPTKPKAAAAISW</sequence>
<evidence type="ECO:0000313" key="1">
    <source>
        <dbReference type="EMBL" id="PNI50787.1"/>
    </source>
</evidence>
<comment type="caution">
    <text evidence="1">The sequence shown here is derived from an EMBL/GenBank/DDBJ whole genome shotgun (WGS) entry which is preliminary data.</text>
</comment>
<dbReference type="AlphaFoldDB" id="A0A2J8LU38"/>
<protein>
    <submittedName>
        <fullName evidence="1">HSH2D isoform 6</fullName>
    </submittedName>
</protein>
<dbReference type="Proteomes" id="UP000236370">
    <property type="component" value="Unassembled WGS sequence"/>
</dbReference>
<accession>A0A2J8LU38</accession>
<proteinExistence type="predicted"/>
<reference evidence="1 2" key="1">
    <citation type="submission" date="2017-12" db="EMBL/GenBank/DDBJ databases">
        <title>High-resolution comparative analysis of great ape genomes.</title>
        <authorList>
            <person name="Pollen A."/>
            <person name="Hastie A."/>
            <person name="Hormozdiari F."/>
            <person name="Dougherty M."/>
            <person name="Liu R."/>
            <person name="Chaisson M."/>
            <person name="Hoppe E."/>
            <person name="Hill C."/>
            <person name="Pang A."/>
            <person name="Hillier L."/>
            <person name="Baker C."/>
            <person name="Armstrong J."/>
            <person name="Shendure J."/>
            <person name="Paten B."/>
            <person name="Wilson R."/>
            <person name="Chao H."/>
            <person name="Schneider V."/>
            <person name="Ventura M."/>
            <person name="Kronenberg Z."/>
            <person name="Murali S."/>
            <person name="Gordon D."/>
            <person name="Cantsilieris S."/>
            <person name="Munson K."/>
            <person name="Nelson B."/>
            <person name="Raja A."/>
            <person name="Underwood J."/>
            <person name="Diekhans M."/>
            <person name="Fiddes I."/>
            <person name="Haussler D."/>
            <person name="Eichler E."/>
        </authorList>
    </citation>
    <scope>NUCLEOTIDE SEQUENCE [LARGE SCALE GENOMIC DNA]</scope>
    <source>
        <strain evidence="1">Yerkes chimp pedigree #C0471</strain>
    </source>
</reference>
<dbReference type="EMBL" id="NBAG03000278">
    <property type="protein sequence ID" value="PNI50787.1"/>
    <property type="molecule type" value="Genomic_DNA"/>
</dbReference>
<feature type="non-terminal residue" evidence="1">
    <location>
        <position position="1"/>
    </location>
</feature>